<evidence type="ECO:0000256" key="12">
    <source>
        <dbReference type="ARBA" id="ARBA00022842"/>
    </source>
</evidence>
<dbReference type="InterPro" id="IPR000291">
    <property type="entry name" value="D-Ala_lig_Van_CS"/>
</dbReference>
<accession>A0A520RYJ8</accession>
<evidence type="ECO:0000256" key="10">
    <source>
        <dbReference type="ARBA" id="ARBA00022741"/>
    </source>
</evidence>
<evidence type="ECO:0000259" key="22">
    <source>
        <dbReference type="PROSITE" id="PS50975"/>
    </source>
</evidence>
<dbReference type="InterPro" id="IPR011095">
    <property type="entry name" value="Dala_Dala_lig_C"/>
</dbReference>
<evidence type="ECO:0000256" key="5">
    <source>
        <dbReference type="ARBA" id="ARBA00010871"/>
    </source>
</evidence>
<sequence length="311" mass="33931">MRTINKEQILAKAGHVVVLKGGTSPEREISLLSGEAVAESLLRLGVQTTVIDVGNDIANELQAAVPDLVVNMLHGQGGEDGVIQGMMDLLGISYTGSGVLASALAMDKVKSKLIWRQIGLATADFVELHDESDWDDIIDRFGKAVVKPIYGGSSLGIAIVETAAQLQQKYKSAMNFEQGVMAEKYVDGPEYSAGILGDELLPTILLETDRQFFDYEAKYIDENTRIICPVEFTEKESSYIEALVRKAYQSLGCSGLARVDFMQDSAGDYYLLELNTVPGMTSHSFVPTSAARIGIDFDELMLRILDFELST</sequence>
<comment type="catalytic activity">
    <reaction evidence="17 18">
        <text>2 D-alanine + ATP = D-alanyl-D-alanine + ADP + phosphate + H(+)</text>
        <dbReference type="Rhea" id="RHEA:11224"/>
        <dbReference type="ChEBI" id="CHEBI:15378"/>
        <dbReference type="ChEBI" id="CHEBI:30616"/>
        <dbReference type="ChEBI" id="CHEBI:43474"/>
        <dbReference type="ChEBI" id="CHEBI:57416"/>
        <dbReference type="ChEBI" id="CHEBI:57822"/>
        <dbReference type="ChEBI" id="CHEBI:456216"/>
        <dbReference type="EC" id="6.3.2.4"/>
    </reaction>
</comment>
<feature type="active site" evidence="19">
    <location>
        <position position="284"/>
    </location>
</feature>
<dbReference type="GO" id="GO:0008360">
    <property type="term" value="P:regulation of cell shape"/>
    <property type="evidence" value="ECO:0007669"/>
    <property type="project" value="UniProtKB-KW"/>
</dbReference>
<dbReference type="EC" id="6.3.2.4" evidence="6 18"/>
<evidence type="ECO:0000256" key="13">
    <source>
        <dbReference type="ARBA" id="ARBA00022960"/>
    </source>
</evidence>
<evidence type="ECO:0000256" key="15">
    <source>
        <dbReference type="ARBA" id="ARBA00023211"/>
    </source>
</evidence>
<dbReference type="Proteomes" id="UP000320404">
    <property type="component" value="Unassembled WGS sequence"/>
</dbReference>
<dbReference type="GO" id="GO:0005524">
    <property type="term" value="F:ATP binding"/>
    <property type="evidence" value="ECO:0007669"/>
    <property type="project" value="UniProtKB-UniRule"/>
</dbReference>
<evidence type="ECO:0000313" key="24">
    <source>
        <dbReference type="Proteomes" id="UP000320404"/>
    </source>
</evidence>
<dbReference type="Gene3D" id="3.30.470.20">
    <property type="entry name" value="ATP-grasp fold, B domain"/>
    <property type="match status" value="1"/>
</dbReference>
<dbReference type="Pfam" id="PF07478">
    <property type="entry name" value="Dala_Dala_lig_C"/>
    <property type="match status" value="1"/>
</dbReference>
<dbReference type="GO" id="GO:0046872">
    <property type="term" value="F:metal ion binding"/>
    <property type="evidence" value="ECO:0007669"/>
    <property type="project" value="UniProtKB-KW"/>
</dbReference>
<feature type="domain" description="ATP-grasp" evidence="22">
    <location>
        <begin position="112"/>
        <end position="306"/>
    </location>
</feature>
<dbReference type="EMBL" id="SHAH01000060">
    <property type="protein sequence ID" value="RZO75320.1"/>
    <property type="molecule type" value="Genomic_DNA"/>
</dbReference>
<dbReference type="SUPFAM" id="SSF52440">
    <property type="entry name" value="PreATP-grasp domain"/>
    <property type="match status" value="1"/>
</dbReference>
<dbReference type="InterPro" id="IPR013815">
    <property type="entry name" value="ATP_grasp_subdomain_1"/>
</dbReference>
<dbReference type="AlphaFoldDB" id="A0A520RYJ8"/>
<evidence type="ECO:0000256" key="6">
    <source>
        <dbReference type="ARBA" id="ARBA00012216"/>
    </source>
</evidence>
<dbReference type="GO" id="GO:0005737">
    <property type="term" value="C:cytoplasm"/>
    <property type="evidence" value="ECO:0007669"/>
    <property type="project" value="UniProtKB-SubCell"/>
</dbReference>
<feature type="binding site" evidence="20">
    <location>
        <position position="273"/>
    </location>
    <ligand>
        <name>Mg(2+)</name>
        <dbReference type="ChEBI" id="CHEBI:18420"/>
        <label>1</label>
    </ligand>
</feature>
<keyword evidence="12 20" id="KW-0460">Magnesium</keyword>
<dbReference type="FunFam" id="3.30.470.20:FF:000008">
    <property type="entry name" value="D-alanine--D-alanine ligase"/>
    <property type="match status" value="1"/>
</dbReference>
<feature type="binding site" evidence="20">
    <location>
        <position position="275"/>
    </location>
    <ligand>
        <name>Mg(2+)</name>
        <dbReference type="ChEBI" id="CHEBI:18420"/>
        <label>2</label>
    </ligand>
</feature>
<dbReference type="GO" id="GO:0008716">
    <property type="term" value="F:D-alanine-D-alanine ligase activity"/>
    <property type="evidence" value="ECO:0007669"/>
    <property type="project" value="UniProtKB-UniRule"/>
</dbReference>
<gene>
    <name evidence="18" type="primary">ddl</name>
    <name evidence="23" type="ORF">EVA69_04430</name>
</gene>
<evidence type="ECO:0000256" key="19">
    <source>
        <dbReference type="PIRSR" id="PIRSR039102-1"/>
    </source>
</evidence>
<evidence type="ECO:0000256" key="11">
    <source>
        <dbReference type="ARBA" id="ARBA00022840"/>
    </source>
</evidence>
<reference evidence="23 24" key="1">
    <citation type="submission" date="2019-02" db="EMBL/GenBank/DDBJ databases">
        <title>Prokaryotic population dynamics and viral predation in marine succession experiment using metagenomics: the confinement effect.</title>
        <authorList>
            <person name="Haro-Moreno J.M."/>
            <person name="Rodriguez-Valera F."/>
            <person name="Lopez-Perez M."/>
        </authorList>
    </citation>
    <scope>NUCLEOTIDE SEQUENCE [LARGE SCALE GENOMIC DNA]</scope>
    <source>
        <strain evidence="23">MED-G158</strain>
    </source>
</reference>
<dbReference type="InterPro" id="IPR005905">
    <property type="entry name" value="D_ala_D_ala"/>
</dbReference>
<dbReference type="Pfam" id="PF01820">
    <property type="entry name" value="Dala_Dala_lig_N"/>
    <property type="match status" value="1"/>
</dbReference>
<comment type="function">
    <text evidence="2 18">Cell wall formation.</text>
</comment>
<evidence type="ECO:0000256" key="9">
    <source>
        <dbReference type="ARBA" id="ARBA00022723"/>
    </source>
</evidence>
<dbReference type="PROSITE" id="PS00844">
    <property type="entry name" value="DALA_DALA_LIGASE_2"/>
    <property type="match status" value="1"/>
</dbReference>
<dbReference type="GO" id="GO:0071555">
    <property type="term" value="P:cell wall organization"/>
    <property type="evidence" value="ECO:0007669"/>
    <property type="project" value="UniProtKB-KW"/>
</dbReference>
<feature type="active site" evidence="19">
    <location>
        <position position="26"/>
    </location>
</feature>
<proteinExistence type="inferred from homology"/>
<dbReference type="NCBIfam" id="TIGR01205">
    <property type="entry name" value="D_ala_D_alaTIGR"/>
    <property type="match status" value="1"/>
</dbReference>
<keyword evidence="7 18" id="KW-0963">Cytoplasm</keyword>
<dbReference type="HAMAP" id="MF_00047">
    <property type="entry name" value="Dala_Dala_lig"/>
    <property type="match status" value="1"/>
</dbReference>
<comment type="subcellular location">
    <subcellularLocation>
        <location evidence="3 18">Cytoplasm</location>
    </subcellularLocation>
</comment>
<keyword evidence="11 21" id="KW-0067">ATP-binding</keyword>
<evidence type="ECO:0000256" key="20">
    <source>
        <dbReference type="PIRSR" id="PIRSR039102-3"/>
    </source>
</evidence>
<keyword evidence="8 18" id="KW-0436">Ligase</keyword>
<dbReference type="UniPathway" id="UPA00219"/>
<dbReference type="PANTHER" id="PTHR23132:SF23">
    <property type="entry name" value="D-ALANINE--D-ALANINE LIGASE B"/>
    <property type="match status" value="1"/>
</dbReference>
<dbReference type="Gene3D" id="3.40.50.20">
    <property type="match status" value="1"/>
</dbReference>
<comment type="caution">
    <text evidence="23">The sequence shown here is derived from an EMBL/GenBank/DDBJ whole genome shotgun (WGS) entry which is preliminary data.</text>
</comment>
<evidence type="ECO:0000256" key="16">
    <source>
        <dbReference type="ARBA" id="ARBA00023316"/>
    </source>
</evidence>
<evidence type="ECO:0000256" key="2">
    <source>
        <dbReference type="ARBA" id="ARBA00003921"/>
    </source>
</evidence>
<dbReference type="PROSITE" id="PS50975">
    <property type="entry name" value="ATP_GRASP"/>
    <property type="match status" value="1"/>
</dbReference>
<comment type="cofactor">
    <cofactor evidence="20">
        <name>Mg(2+)</name>
        <dbReference type="ChEBI" id="CHEBI:18420"/>
    </cofactor>
    <cofactor evidence="20">
        <name>Mn(2+)</name>
        <dbReference type="ChEBI" id="CHEBI:29035"/>
    </cofactor>
    <text evidence="20">Binds 2 magnesium or manganese ions per subunit.</text>
</comment>
<evidence type="ECO:0000256" key="17">
    <source>
        <dbReference type="ARBA" id="ARBA00047614"/>
    </source>
</evidence>
<dbReference type="InterPro" id="IPR016185">
    <property type="entry name" value="PreATP-grasp_dom_sf"/>
</dbReference>
<dbReference type="SUPFAM" id="SSF56059">
    <property type="entry name" value="Glutathione synthetase ATP-binding domain-like"/>
    <property type="match status" value="1"/>
</dbReference>
<organism evidence="23 24">
    <name type="scientific">OM182 bacterium</name>
    <dbReference type="NCBI Taxonomy" id="2510334"/>
    <lineage>
        <taxon>Bacteria</taxon>
        <taxon>Pseudomonadati</taxon>
        <taxon>Pseudomonadota</taxon>
        <taxon>Gammaproteobacteria</taxon>
        <taxon>OMG group</taxon>
        <taxon>OM182 clade</taxon>
    </lineage>
</organism>
<keyword evidence="9 20" id="KW-0479">Metal-binding</keyword>
<keyword evidence="14 18" id="KW-0573">Peptidoglycan synthesis</keyword>
<dbReference type="InterPro" id="IPR011761">
    <property type="entry name" value="ATP-grasp"/>
</dbReference>
<feature type="binding site" evidence="20">
    <location>
        <position position="273"/>
    </location>
    <ligand>
        <name>Mg(2+)</name>
        <dbReference type="ChEBI" id="CHEBI:18420"/>
        <label>2</label>
    </ligand>
</feature>
<name>A0A520RYJ8_9GAMM</name>
<evidence type="ECO:0000256" key="14">
    <source>
        <dbReference type="ARBA" id="ARBA00022984"/>
    </source>
</evidence>
<evidence type="ECO:0000256" key="1">
    <source>
        <dbReference type="ARBA" id="ARBA00001936"/>
    </source>
</evidence>
<protein>
    <recommendedName>
        <fullName evidence="6 18">D-alanine--D-alanine ligase</fullName>
        <ecNumber evidence="6 18">6.3.2.4</ecNumber>
    </recommendedName>
    <alternativeName>
        <fullName evidence="18">D-Ala-D-Ala ligase</fullName>
    </alternativeName>
    <alternativeName>
        <fullName evidence="18">D-alanylalanine synthetase</fullName>
    </alternativeName>
</protein>
<keyword evidence="10 21" id="KW-0547">Nucleotide-binding</keyword>
<evidence type="ECO:0000256" key="21">
    <source>
        <dbReference type="PROSITE-ProRule" id="PRU00409"/>
    </source>
</evidence>
<dbReference type="Gene3D" id="3.30.1490.20">
    <property type="entry name" value="ATP-grasp fold, A domain"/>
    <property type="match status" value="1"/>
</dbReference>
<keyword evidence="15 20" id="KW-0464">Manganese</keyword>
<feature type="binding site" evidence="20">
    <location>
        <position position="260"/>
    </location>
    <ligand>
        <name>Mg(2+)</name>
        <dbReference type="ChEBI" id="CHEBI:18420"/>
        <label>1</label>
    </ligand>
</feature>
<comment type="similarity">
    <text evidence="5 18">Belongs to the D-alanine--D-alanine ligase family.</text>
</comment>
<evidence type="ECO:0000256" key="18">
    <source>
        <dbReference type="HAMAP-Rule" id="MF_00047"/>
    </source>
</evidence>
<dbReference type="PROSITE" id="PS00843">
    <property type="entry name" value="DALA_DALA_LIGASE_1"/>
    <property type="match status" value="1"/>
</dbReference>
<keyword evidence="13 18" id="KW-0133">Cell shape</keyword>
<evidence type="ECO:0000256" key="3">
    <source>
        <dbReference type="ARBA" id="ARBA00004496"/>
    </source>
</evidence>
<comment type="pathway">
    <text evidence="4 18">Cell wall biogenesis; peptidoglycan biosynthesis.</text>
</comment>
<evidence type="ECO:0000313" key="23">
    <source>
        <dbReference type="EMBL" id="RZO75320.1"/>
    </source>
</evidence>
<dbReference type="PANTHER" id="PTHR23132">
    <property type="entry name" value="D-ALANINE--D-ALANINE LIGASE"/>
    <property type="match status" value="1"/>
</dbReference>
<dbReference type="NCBIfam" id="NF002378">
    <property type="entry name" value="PRK01372.1"/>
    <property type="match status" value="1"/>
</dbReference>
<keyword evidence="16 18" id="KW-0961">Cell wall biogenesis/degradation</keyword>
<comment type="cofactor">
    <cofactor evidence="1">
        <name>Mn(2+)</name>
        <dbReference type="ChEBI" id="CHEBI:29035"/>
    </cofactor>
</comment>
<evidence type="ECO:0000256" key="8">
    <source>
        <dbReference type="ARBA" id="ARBA00022598"/>
    </source>
</evidence>
<dbReference type="PIRSF" id="PIRSF039102">
    <property type="entry name" value="Ddl/VanB"/>
    <property type="match status" value="1"/>
</dbReference>
<evidence type="ECO:0000256" key="4">
    <source>
        <dbReference type="ARBA" id="ARBA00004752"/>
    </source>
</evidence>
<feature type="active site" evidence="19">
    <location>
        <position position="153"/>
    </location>
</feature>
<dbReference type="InterPro" id="IPR011127">
    <property type="entry name" value="Dala_Dala_lig_N"/>
</dbReference>
<evidence type="ECO:0000256" key="7">
    <source>
        <dbReference type="ARBA" id="ARBA00022490"/>
    </source>
</evidence>
<dbReference type="GO" id="GO:0009252">
    <property type="term" value="P:peptidoglycan biosynthetic process"/>
    <property type="evidence" value="ECO:0007669"/>
    <property type="project" value="UniProtKB-UniRule"/>
</dbReference>